<gene>
    <name evidence="5" type="ORF">OW157_05945</name>
</gene>
<dbReference type="Pfam" id="PF10145">
    <property type="entry name" value="PhageMin_Tail"/>
    <property type="match status" value="1"/>
</dbReference>
<dbReference type="EMBL" id="JAPRFR010000002">
    <property type="protein sequence ID" value="MCZ0726114.1"/>
    <property type="molecule type" value="Genomic_DNA"/>
</dbReference>
<feature type="compositionally biased region" description="Low complexity" evidence="3">
    <location>
        <begin position="1172"/>
        <end position="1187"/>
    </location>
</feature>
<keyword evidence="6" id="KW-1185">Reference proteome</keyword>
<accession>A0A9X3FQQ7</accession>
<dbReference type="InterPro" id="IPR010090">
    <property type="entry name" value="Phage_tape_meas"/>
</dbReference>
<dbReference type="RefSeq" id="WP_268752440.1">
    <property type="nucleotide sequence ID" value="NZ_JAPRFQ010000002.1"/>
</dbReference>
<evidence type="ECO:0000256" key="3">
    <source>
        <dbReference type="SAM" id="MobiDB-lite"/>
    </source>
</evidence>
<name>A0A9X3FQQ7_9LACT</name>
<evidence type="ECO:0000259" key="4">
    <source>
        <dbReference type="Pfam" id="PF10145"/>
    </source>
</evidence>
<feature type="region of interest" description="Disordered" evidence="3">
    <location>
        <begin position="1166"/>
        <end position="1187"/>
    </location>
</feature>
<sequence length="1388" mass="151005">MSKAPLGEMIIELGLDSTDFGKSLKKAKNEVKYWSNDMKTNMRVADLAGSQLSKLEAKYTGLTKTIEAQRKVVDSYKDSFDKSFVDGKVTESTVKYARQVKQAESVLQGYNLALQRTVGEMAEAEVRTTGWTGKLNDHSEKLISAGGKIEQFGATAKNVGDALTMGVTAPLAGLGTAAVKAASDWETAAAGMRKTNDEIVDSNGNVIFSHEELENQIRSLAKEIPVSAKELAGLAETAGQLGIESNKVAQFTETVAKMGVATNMSAEDAATSMAQFLNVTGSGADTVQNLASAVVELGNNTAATESDIMNMSQRWATTGAMIGLADDEIVAISAALLSMGVNVEAGGSALQRFGSKLNSAVLDGGANLEKFAQVANMSASEFATAWEEDPARAMEGFLKGLDEFQQSGGNANQLLKDLGITSVQEVNAVLALARGHDDLNKALDMSADAYKENSTLNEEAAEAFDTLQNKLELLKNKVTDVLIEFGGPLVDALTDAIDAAEPWIEKASEMAEWFSSLSEEQQRNIIKWVAFAAALGPVLSTGGRVVETVGQLTGGLGKLGKGLIDILAKNAGKKAMEEFATSAADASIEVGKLSTSATSAGKSVSTAGTLAFNPWIVGAAAAVAAIGGIGYALYRNATEPARRHKESIDETDGAYEEWFDGVMKGRQELVRLNDEVKTGSKESADAYRSSAKEIQEANADIQNSLEATFDEGLFNNTHKFFQGNLFKQFSLELDNLNVKLKEFGASESEINRIKEAFNNYGIQLGNTSGEITRFFESGQKVTADWAQSQIASVDKVTSETISALNEQRQARIDNLNSQLENNLITEQQYNDEVEMINRTTQEKINALKTSQQSITEILSSASQERRSLTEEEVLSMVTSLQKISKTTGESLSDNEEMMKLLGDNMEFLTQKTTIESLERMGVLDKEAINQLKNAETTEEALQVISDALDDYGAKEIPPKDLELNTDLSLEKIDEILEKVGVEWNNLSPEEQELLMNVKNGEDLEQALVQLGQWETLDIPEKVVVLQEQLHNGELNTAIENAGLWNDLEFVEQFASIDTNADDSNQKIAELMYNWGLVESVEEAKQLLTTTNAPDTTNKLEQLGYTVRNIDGTDVYIPSDTSSPLTEEEVNSLGLKSVDVNGTKVYIPSDSNSPDTQKLVANLQSKANQTNGTSVSIPSSTNSSQTQQEVENLRASAKDKSFTITARLSSWWDGSGINPKNWASGTTYHPGGLAMVNDQKGGIFREMVTLPSGEQFIPHGRNVILPLPRGSKVLRASQTRSIFPGLPQYAEGIGAQTTSPIIQQYGRTVNINATNNNALIRTLVVQNKKLNANFDDLKCYNKHLLELLETMDFDVYMDEYKVTKRIDRRLKKDEKIRNTFQPRRTGDLL</sequence>
<keyword evidence="2" id="KW-0175">Coiled coil</keyword>
<evidence type="ECO:0000256" key="2">
    <source>
        <dbReference type="SAM" id="Coils"/>
    </source>
</evidence>
<dbReference type="PANTHER" id="PTHR37813">
    <property type="entry name" value="FELS-2 PROPHAGE PROTEIN"/>
    <property type="match status" value="1"/>
</dbReference>
<reference evidence="5" key="1">
    <citation type="submission" date="2022-12" db="EMBL/GenBank/DDBJ databases">
        <title>Description and comparative metabolic analysis of Aerococcus sp. nov., isolated from the feces of a pig.</title>
        <authorList>
            <person name="Chang Y.-H."/>
        </authorList>
    </citation>
    <scope>NUCLEOTIDE SEQUENCE</scope>
    <source>
        <strain evidence="5">YH-aer222</strain>
    </source>
</reference>
<feature type="coiled-coil region" evidence="2">
    <location>
        <begin position="457"/>
        <end position="484"/>
    </location>
</feature>
<feature type="domain" description="Phage tail tape measure protein" evidence="4">
    <location>
        <begin position="215"/>
        <end position="405"/>
    </location>
</feature>
<dbReference type="Proteomes" id="UP001146670">
    <property type="component" value="Unassembled WGS sequence"/>
</dbReference>
<evidence type="ECO:0000313" key="6">
    <source>
        <dbReference type="Proteomes" id="UP001146670"/>
    </source>
</evidence>
<organism evidence="5 6">
    <name type="scientific">Aerococcus kribbianus</name>
    <dbReference type="NCBI Taxonomy" id="2999064"/>
    <lineage>
        <taxon>Bacteria</taxon>
        <taxon>Bacillati</taxon>
        <taxon>Bacillota</taxon>
        <taxon>Bacilli</taxon>
        <taxon>Lactobacillales</taxon>
        <taxon>Aerococcaceae</taxon>
        <taxon>Aerococcus</taxon>
    </lineage>
</organism>
<protein>
    <submittedName>
        <fullName evidence="5">Phage tail tape measure protein</fullName>
    </submittedName>
</protein>
<keyword evidence="1" id="KW-1188">Viral release from host cell</keyword>
<comment type="caution">
    <text evidence="5">The sequence shown here is derived from an EMBL/GenBank/DDBJ whole genome shotgun (WGS) entry which is preliminary data.</text>
</comment>
<evidence type="ECO:0000313" key="5">
    <source>
        <dbReference type="EMBL" id="MCZ0726114.1"/>
    </source>
</evidence>
<dbReference type="NCBIfam" id="TIGR01760">
    <property type="entry name" value="tape_meas_TP901"/>
    <property type="match status" value="1"/>
</dbReference>
<dbReference type="PANTHER" id="PTHR37813:SF1">
    <property type="entry name" value="FELS-2 PROPHAGE PROTEIN"/>
    <property type="match status" value="1"/>
</dbReference>
<evidence type="ECO:0000256" key="1">
    <source>
        <dbReference type="ARBA" id="ARBA00022612"/>
    </source>
</evidence>
<proteinExistence type="predicted"/>